<evidence type="ECO:0000313" key="2">
    <source>
        <dbReference type="Proteomes" id="UP001054837"/>
    </source>
</evidence>
<gene>
    <name evidence="1" type="ORF">CDAR_395161</name>
</gene>
<protein>
    <submittedName>
        <fullName evidence="1">Uncharacterized protein</fullName>
    </submittedName>
</protein>
<keyword evidence="2" id="KW-1185">Reference proteome</keyword>
<sequence length="75" mass="8312">MWTPPPPPSGSAQCPTFRPLFSPDNGIRVCGAPSDWSGTDRSSTDETELIGRMGKCSERSHMWRRRDECPSLSSD</sequence>
<dbReference type="Proteomes" id="UP001054837">
    <property type="component" value="Unassembled WGS sequence"/>
</dbReference>
<dbReference type="EMBL" id="BPLQ01004236">
    <property type="protein sequence ID" value="GIY06613.1"/>
    <property type="molecule type" value="Genomic_DNA"/>
</dbReference>
<proteinExistence type="predicted"/>
<reference evidence="1 2" key="1">
    <citation type="submission" date="2021-06" db="EMBL/GenBank/DDBJ databases">
        <title>Caerostris darwini draft genome.</title>
        <authorList>
            <person name="Kono N."/>
            <person name="Arakawa K."/>
        </authorList>
    </citation>
    <scope>NUCLEOTIDE SEQUENCE [LARGE SCALE GENOMIC DNA]</scope>
</reference>
<organism evidence="1 2">
    <name type="scientific">Caerostris darwini</name>
    <dbReference type="NCBI Taxonomy" id="1538125"/>
    <lineage>
        <taxon>Eukaryota</taxon>
        <taxon>Metazoa</taxon>
        <taxon>Ecdysozoa</taxon>
        <taxon>Arthropoda</taxon>
        <taxon>Chelicerata</taxon>
        <taxon>Arachnida</taxon>
        <taxon>Araneae</taxon>
        <taxon>Araneomorphae</taxon>
        <taxon>Entelegynae</taxon>
        <taxon>Araneoidea</taxon>
        <taxon>Araneidae</taxon>
        <taxon>Caerostris</taxon>
    </lineage>
</organism>
<name>A0AAV4QAB1_9ARAC</name>
<accession>A0AAV4QAB1</accession>
<dbReference type="AlphaFoldDB" id="A0AAV4QAB1"/>
<comment type="caution">
    <text evidence="1">The sequence shown here is derived from an EMBL/GenBank/DDBJ whole genome shotgun (WGS) entry which is preliminary data.</text>
</comment>
<evidence type="ECO:0000313" key="1">
    <source>
        <dbReference type="EMBL" id="GIY06613.1"/>
    </source>
</evidence>